<feature type="domain" description="C2H2-type" evidence="2">
    <location>
        <begin position="25"/>
        <end position="52"/>
    </location>
</feature>
<dbReference type="AlphaFoldDB" id="M1D9Q2"/>
<protein>
    <recommendedName>
        <fullName evidence="2">C2H2-type domain-containing protein</fullName>
    </recommendedName>
</protein>
<evidence type="ECO:0000259" key="2">
    <source>
        <dbReference type="PROSITE" id="PS50157"/>
    </source>
</evidence>
<sequence length="172" mass="19680">MQQQPPTRGIDDQGIIPNPEGVWCYRCIICRDVFTSSQGLAGHQHKHKSESTWIRGAPHEKFLCPSTELPALYLQLGTRKSTPTVLRGQGRFYHLRPRNQEVYGPLRRPGRPRAVLYEPQQTMVLQVAPNVEGAPIAPLLFQDQNLFANRPNQLVENTYIDDKEELDLELRL</sequence>
<dbReference type="STRING" id="4113.M1D9Q2"/>
<evidence type="ECO:0000313" key="4">
    <source>
        <dbReference type="Proteomes" id="UP000011115"/>
    </source>
</evidence>
<name>M1D9Q2_SOLTU</name>
<dbReference type="eggNOG" id="ENOG502R85M">
    <property type="taxonomic scope" value="Eukaryota"/>
</dbReference>
<reference evidence="4" key="1">
    <citation type="journal article" date="2011" name="Nature">
        <title>Genome sequence and analysis of the tuber crop potato.</title>
        <authorList>
            <consortium name="The Potato Genome Sequencing Consortium"/>
        </authorList>
    </citation>
    <scope>NUCLEOTIDE SEQUENCE [LARGE SCALE GENOMIC DNA]</scope>
    <source>
        <strain evidence="4">cv. DM1-3 516 R44</strain>
    </source>
</reference>
<evidence type="ECO:0000313" key="3">
    <source>
        <dbReference type="EnsemblPlants" id="PGSC0003DMT400085539"/>
    </source>
</evidence>
<keyword evidence="1" id="KW-0862">Zinc</keyword>
<dbReference type="InterPro" id="IPR013087">
    <property type="entry name" value="Znf_C2H2_type"/>
</dbReference>
<dbReference type="InParanoid" id="M1D9Q2"/>
<dbReference type="GO" id="GO:0008270">
    <property type="term" value="F:zinc ion binding"/>
    <property type="evidence" value="ECO:0007669"/>
    <property type="project" value="UniProtKB-KW"/>
</dbReference>
<dbReference type="EnsemblPlants" id="PGSC0003DMT400085539">
    <property type="protein sequence ID" value="PGSC0003DMT400085539"/>
    <property type="gene ID" value="PGSC0003DMG400035110"/>
</dbReference>
<organism evidence="3 4">
    <name type="scientific">Solanum tuberosum</name>
    <name type="common">Potato</name>
    <dbReference type="NCBI Taxonomy" id="4113"/>
    <lineage>
        <taxon>Eukaryota</taxon>
        <taxon>Viridiplantae</taxon>
        <taxon>Streptophyta</taxon>
        <taxon>Embryophyta</taxon>
        <taxon>Tracheophyta</taxon>
        <taxon>Spermatophyta</taxon>
        <taxon>Magnoliopsida</taxon>
        <taxon>eudicotyledons</taxon>
        <taxon>Gunneridae</taxon>
        <taxon>Pentapetalae</taxon>
        <taxon>asterids</taxon>
        <taxon>lamiids</taxon>
        <taxon>Solanales</taxon>
        <taxon>Solanaceae</taxon>
        <taxon>Solanoideae</taxon>
        <taxon>Solaneae</taxon>
        <taxon>Solanum</taxon>
    </lineage>
</organism>
<dbReference type="PROSITE" id="PS00028">
    <property type="entry name" value="ZINC_FINGER_C2H2_1"/>
    <property type="match status" value="1"/>
</dbReference>
<accession>M1D9Q2</accession>
<proteinExistence type="predicted"/>
<dbReference type="Proteomes" id="UP000011115">
    <property type="component" value="Unassembled WGS sequence"/>
</dbReference>
<dbReference type="HOGENOM" id="CLU_132921_0_0_1"/>
<keyword evidence="1" id="KW-0479">Metal-binding</keyword>
<dbReference type="PaxDb" id="4113-PGSC0003DMT400085539"/>
<keyword evidence="4" id="KW-1185">Reference proteome</keyword>
<dbReference type="OMA" id="LYEPQQT"/>
<dbReference type="Gramene" id="PGSC0003DMT400085539">
    <property type="protein sequence ID" value="PGSC0003DMT400085539"/>
    <property type="gene ID" value="PGSC0003DMG400035110"/>
</dbReference>
<dbReference type="PROSITE" id="PS50157">
    <property type="entry name" value="ZINC_FINGER_C2H2_2"/>
    <property type="match status" value="1"/>
</dbReference>
<evidence type="ECO:0000256" key="1">
    <source>
        <dbReference type="PROSITE-ProRule" id="PRU00042"/>
    </source>
</evidence>
<keyword evidence="1" id="KW-0863">Zinc-finger</keyword>
<reference evidence="3" key="2">
    <citation type="submission" date="2015-06" db="UniProtKB">
        <authorList>
            <consortium name="EnsemblPlants"/>
        </authorList>
    </citation>
    <scope>IDENTIFICATION</scope>
    <source>
        <strain evidence="3">DM1-3 516 R44</strain>
    </source>
</reference>